<dbReference type="Pfam" id="PF04218">
    <property type="entry name" value="CENP-B_N"/>
    <property type="match status" value="1"/>
</dbReference>
<organism evidence="6 7">
    <name type="scientific">Brenthis ino</name>
    <name type="common">lesser marbled fritillary</name>
    <dbReference type="NCBI Taxonomy" id="405034"/>
    <lineage>
        <taxon>Eukaryota</taxon>
        <taxon>Metazoa</taxon>
        <taxon>Ecdysozoa</taxon>
        <taxon>Arthropoda</taxon>
        <taxon>Hexapoda</taxon>
        <taxon>Insecta</taxon>
        <taxon>Pterygota</taxon>
        <taxon>Neoptera</taxon>
        <taxon>Endopterygota</taxon>
        <taxon>Lepidoptera</taxon>
        <taxon>Glossata</taxon>
        <taxon>Ditrysia</taxon>
        <taxon>Papilionoidea</taxon>
        <taxon>Nymphalidae</taxon>
        <taxon>Heliconiinae</taxon>
        <taxon>Argynnini</taxon>
        <taxon>Brenthis</taxon>
    </lineage>
</organism>
<dbReference type="AlphaFoldDB" id="A0A8J9USL3"/>
<dbReference type="InterPro" id="IPR004875">
    <property type="entry name" value="DDE_SF_endonuclease_dom"/>
</dbReference>
<dbReference type="InterPro" id="IPR009057">
    <property type="entry name" value="Homeodomain-like_sf"/>
</dbReference>
<dbReference type="PANTHER" id="PTHR19303:SF73">
    <property type="entry name" value="PROTEIN PDC2"/>
    <property type="match status" value="1"/>
</dbReference>
<evidence type="ECO:0000256" key="2">
    <source>
        <dbReference type="ARBA" id="ARBA00023125"/>
    </source>
</evidence>
<proteinExistence type="predicted"/>
<evidence type="ECO:0000313" key="7">
    <source>
        <dbReference type="Proteomes" id="UP000838878"/>
    </source>
</evidence>
<protein>
    <recommendedName>
        <fullName evidence="5">HTH CENPB-type domain-containing protein</fullName>
    </recommendedName>
</protein>
<evidence type="ECO:0000256" key="1">
    <source>
        <dbReference type="ARBA" id="ARBA00004123"/>
    </source>
</evidence>
<dbReference type="Pfam" id="PF03221">
    <property type="entry name" value="HTH_Tnp_Tc5"/>
    <property type="match status" value="1"/>
</dbReference>
<dbReference type="Proteomes" id="UP000838878">
    <property type="component" value="Chromosome 5"/>
</dbReference>
<keyword evidence="3" id="KW-0539">Nucleus</keyword>
<reference evidence="6" key="1">
    <citation type="submission" date="2021-12" db="EMBL/GenBank/DDBJ databases">
        <authorList>
            <person name="Martin H S."/>
        </authorList>
    </citation>
    <scope>NUCLEOTIDE SEQUENCE</scope>
</reference>
<accession>A0A8J9USL3</accession>
<dbReference type="SMART" id="SM00674">
    <property type="entry name" value="CENPB"/>
    <property type="match status" value="1"/>
</dbReference>
<evidence type="ECO:0000256" key="3">
    <source>
        <dbReference type="ARBA" id="ARBA00023242"/>
    </source>
</evidence>
<keyword evidence="2" id="KW-0238">DNA-binding</keyword>
<evidence type="ECO:0000259" key="5">
    <source>
        <dbReference type="PROSITE" id="PS51253"/>
    </source>
</evidence>
<dbReference type="Gene3D" id="1.10.10.60">
    <property type="entry name" value="Homeodomain-like"/>
    <property type="match status" value="2"/>
</dbReference>
<dbReference type="OrthoDB" id="125347at2759"/>
<keyword evidence="7" id="KW-1185">Reference proteome</keyword>
<dbReference type="EMBL" id="OV170225">
    <property type="protein sequence ID" value="CAH0725646.1"/>
    <property type="molecule type" value="Genomic_DNA"/>
</dbReference>
<dbReference type="SUPFAM" id="SSF46689">
    <property type="entry name" value="Homeodomain-like"/>
    <property type="match status" value="2"/>
</dbReference>
<dbReference type="InterPro" id="IPR007889">
    <property type="entry name" value="HTH_Psq"/>
</dbReference>
<dbReference type="GO" id="GO:0003677">
    <property type="term" value="F:DNA binding"/>
    <property type="evidence" value="ECO:0007669"/>
    <property type="project" value="UniProtKB-KW"/>
</dbReference>
<evidence type="ECO:0000256" key="4">
    <source>
        <dbReference type="SAM" id="MobiDB-lite"/>
    </source>
</evidence>
<dbReference type="Pfam" id="PF03184">
    <property type="entry name" value="DDE_1"/>
    <property type="match status" value="1"/>
</dbReference>
<evidence type="ECO:0000313" key="6">
    <source>
        <dbReference type="EMBL" id="CAH0725646.1"/>
    </source>
</evidence>
<comment type="subcellular location">
    <subcellularLocation>
        <location evidence="1">Nucleus</location>
    </subcellularLocation>
</comment>
<name>A0A8J9USL3_9NEOP</name>
<gene>
    <name evidence="6" type="ORF">BINO364_LOCUS11213</name>
</gene>
<dbReference type="InterPro" id="IPR006600">
    <property type="entry name" value="HTH_CenpB_DNA-bd_dom"/>
</dbReference>
<dbReference type="PROSITE" id="PS51253">
    <property type="entry name" value="HTH_CENPB"/>
    <property type="match status" value="1"/>
</dbReference>
<sequence>MASKRKAISVDEKVCVIHAIEKGEKKSDVERRFELSQSTVATIWKNQKTILQAALEGNLSKKLRKPKFEDLDQAMLSWFNNQRQNNVPISGPIVKAKTEKFANQLGIIDFKASEGWLGKFKHCHQITYGKMNGEARDVDMNVTNNWISTVWPNLKMKYSPEDIFNADETGLFFKLTPDKTLKFKGEKCVGGKLSKERITVLVAANMSGTEKRKLLVIGKSKSPRCFKNIKQLPVTYKANKSAWMTSQIFEEEVRKWDAELKSRKILLLVDNCPAHPIMSNLRNIELAFFPANTTSILQPMDQSVIKSLKGHYRRKMLMDMIKTDGKVSINMLQAVNFISKAWQEVTAATIQHSFRHAGLCSSQEMNQFNSEDNLPLSEWISQFNIPNNFNEDLQSYENIDEDVATTGTLTDEQIVDLVSKSQETPDNQDEEDDQVDKAESPPTIQQALDAAKLIENFLLFNQDDSTTYLDMNRIHKIIQNKYWHSKKRQTKLSDYMCKQ</sequence>
<feature type="region of interest" description="Disordered" evidence="4">
    <location>
        <begin position="420"/>
        <end position="441"/>
    </location>
</feature>
<dbReference type="GO" id="GO:0005634">
    <property type="term" value="C:nucleus"/>
    <property type="evidence" value="ECO:0007669"/>
    <property type="project" value="UniProtKB-SubCell"/>
</dbReference>
<dbReference type="PANTHER" id="PTHR19303">
    <property type="entry name" value="TRANSPOSON"/>
    <property type="match status" value="1"/>
</dbReference>
<feature type="non-terminal residue" evidence="6">
    <location>
        <position position="499"/>
    </location>
</feature>
<feature type="domain" description="HTH CENPB-type" evidence="5">
    <location>
        <begin position="59"/>
        <end position="130"/>
    </location>
</feature>
<dbReference type="InterPro" id="IPR050863">
    <property type="entry name" value="CenT-Element_Derived"/>
</dbReference>